<evidence type="ECO:0000313" key="13">
    <source>
        <dbReference type="EMBL" id="QDV32740.1"/>
    </source>
</evidence>
<feature type="active site" evidence="9">
    <location>
        <position position="169"/>
    </location>
</feature>
<comment type="similarity">
    <text evidence="9">Belongs to the 'phage' integrase family. XerC subfamily.</text>
</comment>
<keyword evidence="4 9" id="KW-0159">Chromosome partition</keyword>
<evidence type="ECO:0000259" key="12">
    <source>
        <dbReference type="PROSITE" id="PS51900"/>
    </source>
</evidence>
<dbReference type="GO" id="GO:0005737">
    <property type="term" value="C:cytoplasm"/>
    <property type="evidence" value="ECO:0007669"/>
    <property type="project" value="UniProtKB-SubCell"/>
</dbReference>
<dbReference type="Proteomes" id="UP000317835">
    <property type="component" value="Chromosome"/>
</dbReference>
<proteinExistence type="inferred from homology"/>
<dbReference type="InterPro" id="IPR011010">
    <property type="entry name" value="DNA_brk_join_enz"/>
</dbReference>
<dbReference type="Pfam" id="PF00589">
    <property type="entry name" value="Phage_integrase"/>
    <property type="match status" value="1"/>
</dbReference>
<dbReference type="Pfam" id="PF02899">
    <property type="entry name" value="Phage_int_SAM_1"/>
    <property type="match status" value="1"/>
</dbReference>
<evidence type="ECO:0000256" key="3">
    <source>
        <dbReference type="ARBA" id="ARBA00022618"/>
    </source>
</evidence>
<evidence type="ECO:0000256" key="2">
    <source>
        <dbReference type="ARBA" id="ARBA00022490"/>
    </source>
</evidence>
<comment type="subcellular location">
    <subcellularLocation>
        <location evidence="1 9">Cytoplasm</location>
    </subcellularLocation>
</comment>
<feature type="domain" description="Tyr recombinase" evidence="11">
    <location>
        <begin position="129"/>
        <end position="313"/>
    </location>
</feature>
<keyword evidence="5 9" id="KW-0229">DNA integration</keyword>
<name>A0A518GVW3_9BACT</name>
<dbReference type="GO" id="GO:0009037">
    <property type="term" value="F:tyrosine-based site-specific recombinase activity"/>
    <property type="evidence" value="ECO:0007669"/>
    <property type="project" value="UniProtKB-UniRule"/>
</dbReference>
<evidence type="ECO:0000256" key="10">
    <source>
        <dbReference type="SAM" id="MobiDB-lite"/>
    </source>
</evidence>
<dbReference type="GO" id="GO:0051301">
    <property type="term" value="P:cell division"/>
    <property type="evidence" value="ECO:0007669"/>
    <property type="project" value="UniProtKB-KW"/>
</dbReference>
<keyword evidence="6 9" id="KW-0238">DNA-binding</keyword>
<feature type="active site" evidence="9">
    <location>
        <position position="291"/>
    </location>
</feature>
<reference evidence="13 14" key="1">
    <citation type="submission" date="2019-02" db="EMBL/GenBank/DDBJ databases">
        <title>Deep-cultivation of Planctomycetes and their phenomic and genomic characterization uncovers novel biology.</title>
        <authorList>
            <person name="Wiegand S."/>
            <person name="Jogler M."/>
            <person name="Boedeker C."/>
            <person name="Pinto D."/>
            <person name="Vollmers J."/>
            <person name="Rivas-Marin E."/>
            <person name="Kohn T."/>
            <person name="Peeters S.H."/>
            <person name="Heuer A."/>
            <person name="Rast P."/>
            <person name="Oberbeckmann S."/>
            <person name="Bunk B."/>
            <person name="Jeske O."/>
            <person name="Meyerdierks A."/>
            <person name="Storesund J.E."/>
            <person name="Kallscheuer N."/>
            <person name="Luecker S."/>
            <person name="Lage O.M."/>
            <person name="Pohl T."/>
            <person name="Merkel B.J."/>
            <person name="Hornburger P."/>
            <person name="Mueller R.-W."/>
            <person name="Bruemmer F."/>
            <person name="Labrenz M."/>
            <person name="Spormann A.M."/>
            <person name="Op den Camp H."/>
            <person name="Overmann J."/>
            <person name="Amann R."/>
            <person name="Jetten M.S.M."/>
            <person name="Mascher T."/>
            <person name="Medema M.H."/>
            <person name="Devos D.P."/>
            <person name="Kaster A.-K."/>
            <person name="Ovreas L."/>
            <person name="Rohde M."/>
            <person name="Galperin M.Y."/>
            <person name="Jogler C."/>
        </authorList>
    </citation>
    <scope>NUCLEOTIDE SEQUENCE [LARGE SCALE GENOMIC DNA]</scope>
    <source>
        <strain evidence="13 14">ElP</strain>
    </source>
</reference>
<feature type="active site" evidence="9">
    <location>
        <position position="265"/>
    </location>
</feature>
<evidence type="ECO:0000256" key="1">
    <source>
        <dbReference type="ARBA" id="ARBA00004496"/>
    </source>
</evidence>
<accession>A0A518GVW3</accession>
<evidence type="ECO:0000256" key="7">
    <source>
        <dbReference type="ARBA" id="ARBA00023172"/>
    </source>
</evidence>
<evidence type="ECO:0000256" key="5">
    <source>
        <dbReference type="ARBA" id="ARBA00022908"/>
    </source>
</evidence>
<gene>
    <name evidence="13" type="primary">xerD_1</name>
    <name evidence="9" type="synonym">xerC</name>
    <name evidence="13" type="ORF">ElP_05800</name>
</gene>
<evidence type="ECO:0000256" key="9">
    <source>
        <dbReference type="HAMAP-Rule" id="MF_01808"/>
    </source>
</evidence>
<feature type="domain" description="Core-binding (CB)" evidence="12">
    <location>
        <begin position="22"/>
        <end position="108"/>
    </location>
</feature>
<evidence type="ECO:0000259" key="11">
    <source>
        <dbReference type="PROSITE" id="PS51898"/>
    </source>
</evidence>
<dbReference type="SUPFAM" id="SSF56349">
    <property type="entry name" value="DNA breaking-rejoining enzymes"/>
    <property type="match status" value="1"/>
</dbReference>
<dbReference type="AlphaFoldDB" id="A0A518GVW3"/>
<feature type="compositionally biased region" description="Basic and acidic residues" evidence="10">
    <location>
        <begin position="7"/>
        <end position="24"/>
    </location>
</feature>
<dbReference type="GO" id="GO:0006313">
    <property type="term" value="P:DNA transposition"/>
    <property type="evidence" value="ECO:0007669"/>
    <property type="project" value="UniProtKB-UniRule"/>
</dbReference>
<dbReference type="PROSITE" id="PS51900">
    <property type="entry name" value="CB"/>
    <property type="match status" value="1"/>
</dbReference>
<dbReference type="RefSeq" id="WP_197446673.1">
    <property type="nucleotide sequence ID" value="NZ_CP036426.1"/>
</dbReference>
<dbReference type="GO" id="GO:0003677">
    <property type="term" value="F:DNA binding"/>
    <property type="evidence" value="ECO:0007669"/>
    <property type="project" value="UniProtKB-UniRule"/>
</dbReference>
<dbReference type="InterPro" id="IPR002104">
    <property type="entry name" value="Integrase_catalytic"/>
</dbReference>
<keyword evidence="14" id="KW-1185">Reference proteome</keyword>
<dbReference type="Gene3D" id="1.10.150.130">
    <property type="match status" value="1"/>
</dbReference>
<keyword evidence="7 9" id="KW-0233">DNA recombination</keyword>
<dbReference type="PANTHER" id="PTHR30349:SF81">
    <property type="entry name" value="TYROSINE RECOMBINASE XERC"/>
    <property type="match status" value="1"/>
</dbReference>
<dbReference type="KEGG" id="tpla:ElP_05800"/>
<dbReference type="CDD" id="cd00798">
    <property type="entry name" value="INT_XerDC_C"/>
    <property type="match status" value="1"/>
</dbReference>
<feature type="compositionally biased region" description="Gly residues" evidence="10">
    <location>
        <begin position="318"/>
        <end position="333"/>
    </location>
</feature>
<dbReference type="InterPro" id="IPR023009">
    <property type="entry name" value="Tyrosine_recombinase_XerC/XerD"/>
</dbReference>
<feature type="active site" description="O-(3'-phospho-DNA)-tyrosine intermediate" evidence="9">
    <location>
        <position position="300"/>
    </location>
</feature>
<sequence>MAMANGQDDRREQKPPPKVRPSRDGDLIGPFLHFLMAECGVSPNTLAAYRADITRFSRWRQKHAPGPIERVGIGTLTGYVDYLGLHDLAPSSICRHLASLSTYFRFLIEEGRLAENVAKLLIAPKLWDRLPTVLGPSAVETLLATPSAESTLGRRDRAALETLYATGCRASEVTSLRPGDIDFESGTVRCIGKGDRERVVPIGARAREVVGAYLRRDRPRLVSRCPETEVVFVARSGRPLSRTGLWRIVKTHARSAGLPSRVSPHTLRHSFATHLLAGGADLRVVQEILGHASIGTTQIYTRVEIGHLLDVHARCHPRGGGGAKAEGRGGASGGSRPSPGDLVDYPLPGPGMPEDDCDG</sequence>
<dbReference type="Gene3D" id="1.10.443.10">
    <property type="entry name" value="Intergrase catalytic core"/>
    <property type="match status" value="1"/>
</dbReference>
<dbReference type="InterPro" id="IPR004107">
    <property type="entry name" value="Integrase_SAM-like_N"/>
</dbReference>
<dbReference type="GO" id="GO:0007059">
    <property type="term" value="P:chromosome segregation"/>
    <property type="evidence" value="ECO:0007669"/>
    <property type="project" value="UniProtKB-UniRule"/>
</dbReference>
<comment type="function">
    <text evidence="9">Site-specific tyrosine recombinase, which acts by catalyzing the cutting and rejoining of the recombining DNA molecules. The XerC-XerD complex is essential to convert dimers of the bacterial chromosome into monomers to permit their segregation at cell division. It also contributes to the segregational stability of plasmids.</text>
</comment>
<dbReference type="PROSITE" id="PS51898">
    <property type="entry name" value="TYR_RECOMBINASE"/>
    <property type="match status" value="1"/>
</dbReference>
<evidence type="ECO:0000256" key="6">
    <source>
        <dbReference type="ARBA" id="ARBA00023125"/>
    </source>
</evidence>
<dbReference type="NCBIfam" id="NF001399">
    <property type="entry name" value="PRK00283.1"/>
    <property type="match status" value="1"/>
</dbReference>
<dbReference type="HAMAP" id="MF_01808">
    <property type="entry name" value="Recomb_XerC_XerD"/>
    <property type="match status" value="1"/>
</dbReference>
<protein>
    <recommendedName>
        <fullName evidence="9">Tyrosine recombinase XerC</fullName>
    </recommendedName>
</protein>
<dbReference type="InterPro" id="IPR044068">
    <property type="entry name" value="CB"/>
</dbReference>
<evidence type="ECO:0000313" key="14">
    <source>
        <dbReference type="Proteomes" id="UP000317835"/>
    </source>
</evidence>
<organism evidence="13 14">
    <name type="scientific">Tautonia plasticadhaerens</name>
    <dbReference type="NCBI Taxonomy" id="2527974"/>
    <lineage>
        <taxon>Bacteria</taxon>
        <taxon>Pseudomonadati</taxon>
        <taxon>Planctomycetota</taxon>
        <taxon>Planctomycetia</taxon>
        <taxon>Isosphaerales</taxon>
        <taxon>Isosphaeraceae</taxon>
        <taxon>Tautonia</taxon>
    </lineage>
</organism>
<feature type="region of interest" description="Disordered" evidence="10">
    <location>
        <begin position="317"/>
        <end position="359"/>
    </location>
</feature>
<dbReference type="SUPFAM" id="SSF47823">
    <property type="entry name" value="lambda integrase-like, N-terminal domain"/>
    <property type="match status" value="1"/>
</dbReference>
<feature type="active site" evidence="9">
    <location>
        <position position="193"/>
    </location>
</feature>
<evidence type="ECO:0000256" key="4">
    <source>
        <dbReference type="ARBA" id="ARBA00022829"/>
    </source>
</evidence>
<dbReference type="EMBL" id="CP036426">
    <property type="protein sequence ID" value="QDV32740.1"/>
    <property type="molecule type" value="Genomic_DNA"/>
</dbReference>
<feature type="region of interest" description="Disordered" evidence="10">
    <location>
        <begin position="1"/>
        <end position="24"/>
    </location>
</feature>
<dbReference type="InterPro" id="IPR013762">
    <property type="entry name" value="Integrase-like_cat_sf"/>
</dbReference>
<feature type="active site" evidence="9">
    <location>
        <position position="268"/>
    </location>
</feature>
<dbReference type="InterPro" id="IPR050090">
    <property type="entry name" value="Tyrosine_recombinase_XerCD"/>
</dbReference>
<dbReference type="PANTHER" id="PTHR30349">
    <property type="entry name" value="PHAGE INTEGRASE-RELATED"/>
    <property type="match status" value="1"/>
</dbReference>
<dbReference type="InterPro" id="IPR010998">
    <property type="entry name" value="Integrase_recombinase_N"/>
</dbReference>
<keyword evidence="2 9" id="KW-0963">Cytoplasm</keyword>
<evidence type="ECO:0000256" key="8">
    <source>
        <dbReference type="ARBA" id="ARBA00023306"/>
    </source>
</evidence>
<comment type="subunit">
    <text evidence="9">Forms a cyclic heterotetrameric complex composed of two molecules of XerC and two molecules of XerD.</text>
</comment>
<keyword evidence="3 9" id="KW-0132">Cell division</keyword>
<keyword evidence="8 9" id="KW-0131">Cell cycle</keyword>